<accession>A0A6I4UZE9</accession>
<evidence type="ECO:0000313" key="3">
    <source>
        <dbReference type="Proteomes" id="UP000471435"/>
    </source>
</evidence>
<keyword evidence="1" id="KW-1133">Transmembrane helix</keyword>
<reference evidence="2 3" key="1">
    <citation type="submission" date="2019-12" db="EMBL/GenBank/DDBJ databases">
        <title>Genomic-based taxomic classification of the family Erythrobacteraceae.</title>
        <authorList>
            <person name="Xu L."/>
        </authorList>
    </citation>
    <scope>NUCLEOTIDE SEQUENCE [LARGE SCALE GENOMIC DNA]</scope>
    <source>
        <strain evidence="2 3">SW-109</strain>
    </source>
</reference>
<keyword evidence="3" id="KW-1185">Reference proteome</keyword>
<keyword evidence="1" id="KW-0472">Membrane</keyword>
<keyword evidence="1" id="KW-0812">Transmembrane</keyword>
<feature type="transmembrane region" description="Helical" evidence="1">
    <location>
        <begin position="101"/>
        <end position="122"/>
    </location>
</feature>
<dbReference type="Proteomes" id="UP000471435">
    <property type="component" value="Unassembled WGS sequence"/>
</dbReference>
<evidence type="ECO:0000256" key="1">
    <source>
        <dbReference type="SAM" id="Phobius"/>
    </source>
</evidence>
<dbReference type="Pfam" id="PF09948">
    <property type="entry name" value="PpoB2"/>
    <property type="match status" value="1"/>
</dbReference>
<dbReference type="EMBL" id="WTYP01000001">
    <property type="protein sequence ID" value="MXP46968.1"/>
    <property type="molecule type" value="Genomic_DNA"/>
</dbReference>
<dbReference type="RefSeq" id="WP_160730142.1">
    <property type="nucleotide sequence ID" value="NZ_WTYP01000001.1"/>
</dbReference>
<dbReference type="OrthoDB" id="980055at2"/>
<dbReference type="InterPro" id="IPR018688">
    <property type="entry name" value="PpoB2-like"/>
</dbReference>
<sequence>MIAFLNRLSRQNVYRFLILSSAAMFLAVNWLPAPVKIASLCGDSSIMLGVRSGISNLQLFPLSNFAAGWFFMMVPMMLVLLASPLQHVWQSAVKAWRPRAAVVFLGAYLGAWMGAGAVVIPLSVLTRSVFGEEAALAAMLAFAFLWSASPISQRARNRCHKIRRISACGAAMARDCVSYGLRHAAACIASCWPWMLVPMAAEDLHLAAMTAVTVYLFFDRMAPARSPRWRLPPGLTLPAELVRMDLMRLSRQPSPA</sequence>
<evidence type="ECO:0000313" key="2">
    <source>
        <dbReference type="EMBL" id="MXP46968.1"/>
    </source>
</evidence>
<comment type="caution">
    <text evidence="2">The sequence shown here is derived from an EMBL/GenBank/DDBJ whole genome shotgun (WGS) entry which is preliminary data.</text>
</comment>
<feature type="transmembrane region" description="Helical" evidence="1">
    <location>
        <begin position="12"/>
        <end position="31"/>
    </location>
</feature>
<name>A0A6I4UZE9_9SPHN</name>
<feature type="transmembrane region" description="Helical" evidence="1">
    <location>
        <begin position="66"/>
        <end position="89"/>
    </location>
</feature>
<feature type="transmembrane region" description="Helical" evidence="1">
    <location>
        <begin position="134"/>
        <end position="151"/>
    </location>
</feature>
<gene>
    <name evidence="2" type="ORF">GRI43_06155</name>
</gene>
<organism evidence="2 3">
    <name type="scientific">Pontixanthobacter luteolus</name>
    <dbReference type="NCBI Taxonomy" id="295089"/>
    <lineage>
        <taxon>Bacteria</taxon>
        <taxon>Pseudomonadati</taxon>
        <taxon>Pseudomonadota</taxon>
        <taxon>Alphaproteobacteria</taxon>
        <taxon>Sphingomonadales</taxon>
        <taxon>Erythrobacteraceae</taxon>
        <taxon>Pontixanthobacter</taxon>
    </lineage>
</organism>
<proteinExistence type="predicted"/>
<dbReference type="AlphaFoldDB" id="A0A6I4UZE9"/>
<evidence type="ECO:0008006" key="4">
    <source>
        <dbReference type="Google" id="ProtNLM"/>
    </source>
</evidence>
<protein>
    <recommendedName>
        <fullName evidence="4">DUF2182 domain-containing protein</fullName>
    </recommendedName>
</protein>